<organism evidence="10 11">
    <name type="scientific">Micromonospora echinospora</name>
    <name type="common">Micromonospora purpurea</name>
    <dbReference type="NCBI Taxonomy" id="1877"/>
    <lineage>
        <taxon>Bacteria</taxon>
        <taxon>Bacillati</taxon>
        <taxon>Actinomycetota</taxon>
        <taxon>Actinomycetes</taxon>
        <taxon>Micromonosporales</taxon>
        <taxon>Micromonosporaceae</taxon>
        <taxon>Micromonospora</taxon>
    </lineage>
</organism>
<feature type="binding site" evidence="7">
    <location>
        <position position="55"/>
    </location>
    <ligand>
        <name>substrate</name>
    </ligand>
</feature>
<evidence type="ECO:0000256" key="1">
    <source>
        <dbReference type="ARBA" id="ARBA00001043"/>
    </source>
</evidence>
<evidence type="ECO:0000259" key="9">
    <source>
        <dbReference type="Pfam" id="PF00576"/>
    </source>
</evidence>
<comment type="subunit">
    <text evidence="4 8">Homotetramer.</text>
</comment>
<dbReference type="AlphaFoldDB" id="A0A1C4ZJY0"/>
<evidence type="ECO:0000256" key="8">
    <source>
        <dbReference type="RuleBase" id="RU361270"/>
    </source>
</evidence>
<dbReference type="InterPro" id="IPR000895">
    <property type="entry name" value="Transthyretin/HIU_hydrolase"/>
</dbReference>
<sequence length="119" mass="13008">MSRPDRDVVGFAPVSTHVLDTVVGAPAAGIPVRLDRLDGTRWRQVGAGHTDADGRLRDWVPARQWTAGRYRLVFDLGGHLGADSFYPEAVVSFRVGDAATHHHLPLLLSPFGYTTYRGS</sequence>
<accession>A0A1C4ZJY0</accession>
<evidence type="ECO:0000313" key="11">
    <source>
        <dbReference type="Proteomes" id="UP000198253"/>
    </source>
</evidence>
<dbReference type="GO" id="GO:0006144">
    <property type="term" value="P:purine nucleobase metabolic process"/>
    <property type="evidence" value="ECO:0007669"/>
    <property type="project" value="UniProtKB-KW"/>
</dbReference>
<dbReference type="SUPFAM" id="SSF49472">
    <property type="entry name" value="Transthyretin (synonym: prealbumin)"/>
    <property type="match status" value="1"/>
</dbReference>
<evidence type="ECO:0000256" key="4">
    <source>
        <dbReference type="ARBA" id="ARBA00011881"/>
    </source>
</evidence>
<dbReference type="OrthoDB" id="9792386at2"/>
<dbReference type="EMBL" id="LT607413">
    <property type="protein sequence ID" value="SCF33215.1"/>
    <property type="molecule type" value="Genomic_DNA"/>
</dbReference>
<name>A0A1C4ZJY0_MICEC</name>
<comment type="function">
    <text evidence="2">Catalyzes the hydrolysis of 5-hydroxyisourate (HIU) to 2-oxo-4-hydroxy-4-carboxy-5-ureidoimidazoline (OHCU).</text>
</comment>
<dbReference type="InterPro" id="IPR014306">
    <property type="entry name" value="Hydroxyisourate_hydrolase"/>
</dbReference>
<dbReference type="EC" id="3.5.2.17" evidence="8"/>
<evidence type="ECO:0000256" key="2">
    <source>
        <dbReference type="ARBA" id="ARBA00002704"/>
    </source>
</evidence>
<dbReference type="RefSeq" id="WP_088984068.1">
    <property type="nucleotide sequence ID" value="NZ_LT607413.1"/>
</dbReference>
<dbReference type="Proteomes" id="UP000198253">
    <property type="component" value="Chromosome I"/>
</dbReference>
<dbReference type="PRINTS" id="PR00189">
    <property type="entry name" value="TRNSTHYRETIN"/>
</dbReference>
<comment type="similarity">
    <text evidence="3 8">Belongs to the transthyretin family. 5-hydroxyisourate hydrolase subfamily.</text>
</comment>
<evidence type="ECO:0000256" key="3">
    <source>
        <dbReference type="ARBA" id="ARBA00009850"/>
    </source>
</evidence>
<keyword evidence="11" id="KW-1185">Reference proteome</keyword>
<dbReference type="NCBIfam" id="TIGR02962">
    <property type="entry name" value="hdxy_isourate"/>
    <property type="match status" value="1"/>
</dbReference>
<feature type="binding site" evidence="7">
    <location>
        <position position="116"/>
    </location>
    <ligand>
        <name>substrate</name>
    </ligand>
</feature>
<dbReference type="PANTHER" id="PTHR10395">
    <property type="entry name" value="URICASE AND TRANSTHYRETIN-RELATED"/>
    <property type="match status" value="1"/>
</dbReference>
<comment type="catalytic activity">
    <reaction evidence="1 8">
        <text>5-hydroxyisourate + H2O = 5-hydroxy-2-oxo-4-ureido-2,5-dihydro-1H-imidazole-5-carboxylate + H(+)</text>
        <dbReference type="Rhea" id="RHEA:23736"/>
        <dbReference type="ChEBI" id="CHEBI:15377"/>
        <dbReference type="ChEBI" id="CHEBI:15378"/>
        <dbReference type="ChEBI" id="CHEBI:18072"/>
        <dbReference type="ChEBI" id="CHEBI:58639"/>
        <dbReference type="EC" id="3.5.2.17"/>
    </reaction>
</comment>
<evidence type="ECO:0000256" key="5">
    <source>
        <dbReference type="ARBA" id="ARBA00022631"/>
    </source>
</evidence>
<dbReference type="Gene3D" id="2.60.40.180">
    <property type="entry name" value="Transthyretin/hydroxyisourate hydrolase domain"/>
    <property type="match status" value="1"/>
</dbReference>
<feature type="domain" description="Transthyretin/hydroxyisourate hydrolase" evidence="9">
    <location>
        <begin position="14"/>
        <end position="118"/>
    </location>
</feature>
<dbReference type="Pfam" id="PF00576">
    <property type="entry name" value="Transthyretin"/>
    <property type="match status" value="1"/>
</dbReference>
<dbReference type="InParanoid" id="A0A1C4ZJY0"/>
<protein>
    <recommendedName>
        <fullName evidence="8">5-hydroxyisourate hydrolase</fullName>
        <shortName evidence="8">HIU hydrolase</shortName>
        <shortName evidence="8">HIUHase</shortName>
        <ecNumber evidence="8">3.5.2.17</ecNumber>
    </recommendedName>
</protein>
<dbReference type="GO" id="GO:0033971">
    <property type="term" value="F:hydroxyisourate hydrolase activity"/>
    <property type="evidence" value="ECO:0007669"/>
    <property type="project" value="UniProtKB-EC"/>
</dbReference>
<feature type="binding site" evidence="7">
    <location>
        <position position="17"/>
    </location>
    <ligand>
        <name>substrate</name>
    </ligand>
</feature>
<gene>
    <name evidence="10" type="ORF">GA0070618_5369</name>
</gene>
<evidence type="ECO:0000256" key="6">
    <source>
        <dbReference type="ARBA" id="ARBA00022801"/>
    </source>
</evidence>
<dbReference type="InterPro" id="IPR023418">
    <property type="entry name" value="Thyroxine_BS"/>
</dbReference>
<reference evidence="11" key="1">
    <citation type="submission" date="2016-06" db="EMBL/GenBank/DDBJ databases">
        <authorList>
            <person name="Varghese N."/>
            <person name="Submissions Spin"/>
        </authorList>
    </citation>
    <scope>NUCLEOTIDE SEQUENCE [LARGE SCALE GENOMIC DNA]</scope>
    <source>
        <strain evidence="11">DSM 43816</strain>
    </source>
</reference>
<dbReference type="PANTHER" id="PTHR10395:SF7">
    <property type="entry name" value="5-HYDROXYISOURATE HYDROLASE"/>
    <property type="match status" value="1"/>
</dbReference>
<dbReference type="PROSITE" id="PS00768">
    <property type="entry name" value="TRANSTHYRETIN_1"/>
    <property type="match status" value="1"/>
</dbReference>
<dbReference type="CDD" id="cd05822">
    <property type="entry name" value="TLP_HIUase"/>
    <property type="match status" value="1"/>
</dbReference>
<dbReference type="InterPro" id="IPR023416">
    <property type="entry name" value="Transthyretin/HIU_hydrolase_d"/>
</dbReference>
<evidence type="ECO:0000256" key="7">
    <source>
        <dbReference type="PIRSR" id="PIRSR600895-51"/>
    </source>
</evidence>
<keyword evidence="6 8" id="KW-0378">Hydrolase</keyword>
<proteinExistence type="inferred from homology"/>
<dbReference type="InterPro" id="IPR036817">
    <property type="entry name" value="Transthyretin/HIU_hydrolase_sf"/>
</dbReference>
<evidence type="ECO:0000313" key="10">
    <source>
        <dbReference type="EMBL" id="SCF33215.1"/>
    </source>
</evidence>
<keyword evidence="5 8" id="KW-0659">Purine metabolism</keyword>